<feature type="transmembrane region" description="Helical" evidence="1">
    <location>
        <begin position="30"/>
        <end position="49"/>
    </location>
</feature>
<sequence>MTLQLKHSVWLVYFFLTVGVIGMATPWSAIFVNLTPMMLLMILVVLLYLQQVREAKRIALIGLIFTIGYAAEILGVNTGVPFGNYTYGSTLGPKWLETPPMIGVNWVIVSLISVSLVPFKNEWLKLFLSAGILVLLDILIEPVAIHFEWWTWEEGIVPLQNYVGWYVVGLVANFIGMEVVKERQYTAMLGAGMFVFFVALNILVN</sequence>
<keyword evidence="1" id="KW-0472">Membrane</keyword>
<feature type="transmembrane region" description="Helical" evidence="1">
    <location>
        <begin position="162"/>
        <end position="180"/>
    </location>
</feature>
<comment type="caution">
    <text evidence="2">The sequence shown here is derived from an EMBL/GenBank/DDBJ whole genome shotgun (WGS) entry which is preliminary data.</text>
</comment>
<evidence type="ECO:0000256" key="1">
    <source>
        <dbReference type="SAM" id="Phobius"/>
    </source>
</evidence>
<dbReference type="Proteomes" id="UP001500298">
    <property type="component" value="Unassembled WGS sequence"/>
</dbReference>
<feature type="transmembrane region" description="Helical" evidence="1">
    <location>
        <begin position="58"/>
        <end position="80"/>
    </location>
</feature>
<dbReference type="EMBL" id="BAABJX010000005">
    <property type="protein sequence ID" value="GAA4821674.1"/>
    <property type="molecule type" value="Genomic_DNA"/>
</dbReference>
<dbReference type="InterPro" id="IPR007354">
    <property type="entry name" value="CruF-like"/>
</dbReference>
<feature type="transmembrane region" description="Helical" evidence="1">
    <location>
        <begin position="7"/>
        <end position="24"/>
    </location>
</feature>
<evidence type="ECO:0000313" key="3">
    <source>
        <dbReference type="Proteomes" id="UP001500298"/>
    </source>
</evidence>
<name>A0ABP9D411_9BACT</name>
<gene>
    <name evidence="2" type="ORF">GCM10023331_02530</name>
</gene>
<evidence type="ECO:0000313" key="2">
    <source>
        <dbReference type="EMBL" id="GAA4821674.1"/>
    </source>
</evidence>
<keyword evidence="1" id="KW-1133">Transmembrane helix</keyword>
<organism evidence="2 3">
    <name type="scientific">Algivirga pacifica</name>
    <dbReference type="NCBI Taxonomy" id="1162670"/>
    <lineage>
        <taxon>Bacteria</taxon>
        <taxon>Pseudomonadati</taxon>
        <taxon>Bacteroidota</taxon>
        <taxon>Cytophagia</taxon>
        <taxon>Cytophagales</taxon>
        <taxon>Flammeovirgaceae</taxon>
        <taxon>Algivirga</taxon>
    </lineage>
</organism>
<reference evidence="3" key="1">
    <citation type="journal article" date="2019" name="Int. J. Syst. Evol. Microbiol.">
        <title>The Global Catalogue of Microorganisms (GCM) 10K type strain sequencing project: providing services to taxonomists for standard genome sequencing and annotation.</title>
        <authorList>
            <consortium name="The Broad Institute Genomics Platform"/>
            <consortium name="The Broad Institute Genome Sequencing Center for Infectious Disease"/>
            <person name="Wu L."/>
            <person name="Ma J."/>
        </authorList>
    </citation>
    <scope>NUCLEOTIDE SEQUENCE [LARGE SCALE GENOMIC DNA]</scope>
    <source>
        <strain evidence="3">JCM 18326</strain>
    </source>
</reference>
<dbReference type="RefSeq" id="WP_345368602.1">
    <property type="nucleotide sequence ID" value="NZ_BAABJX010000005.1"/>
</dbReference>
<keyword evidence="1" id="KW-0812">Transmembrane</keyword>
<feature type="transmembrane region" description="Helical" evidence="1">
    <location>
        <begin position="100"/>
        <end position="119"/>
    </location>
</feature>
<feature type="transmembrane region" description="Helical" evidence="1">
    <location>
        <begin position="187"/>
        <end position="204"/>
    </location>
</feature>
<evidence type="ECO:0008006" key="4">
    <source>
        <dbReference type="Google" id="ProtNLM"/>
    </source>
</evidence>
<dbReference type="PANTHER" id="PTHR39419:SF1">
    <property type="entry name" value="SLL0814 PROTEIN"/>
    <property type="match status" value="1"/>
</dbReference>
<accession>A0ABP9D411</accession>
<dbReference type="Pfam" id="PF04240">
    <property type="entry name" value="Caroten_synth"/>
    <property type="match status" value="1"/>
</dbReference>
<feature type="transmembrane region" description="Helical" evidence="1">
    <location>
        <begin position="126"/>
        <end position="150"/>
    </location>
</feature>
<dbReference type="PANTHER" id="PTHR39419">
    <property type="entry name" value="SLL0814 PROTEIN"/>
    <property type="match status" value="1"/>
</dbReference>
<proteinExistence type="predicted"/>
<protein>
    <recommendedName>
        <fullName evidence="4">Carotenoid biosynthesis protein</fullName>
    </recommendedName>
</protein>
<keyword evidence="3" id="KW-1185">Reference proteome</keyword>